<sequence>MVVFIIAMVLILAVALGVCAVVVLGLRHPGDDPDASFWRHTATRVSEDLSGVRRH</sequence>
<dbReference type="AlphaFoldDB" id="A0AAD1KMY6"/>
<organism evidence="2 3">
    <name type="scientific">Cutibacterium modestum</name>
    <dbReference type="NCBI Taxonomy" id="2559073"/>
    <lineage>
        <taxon>Bacteria</taxon>
        <taxon>Bacillati</taxon>
        <taxon>Actinomycetota</taxon>
        <taxon>Actinomycetes</taxon>
        <taxon>Propionibacteriales</taxon>
        <taxon>Propionibacteriaceae</taxon>
        <taxon>Cutibacterium</taxon>
    </lineage>
</organism>
<dbReference type="Proteomes" id="UP000825072">
    <property type="component" value="Chromosome 1"/>
</dbReference>
<keyword evidence="1" id="KW-1133">Transmembrane helix</keyword>
<keyword evidence="1" id="KW-0812">Transmembrane</keyword>
<evidence type="ECO:0000256" key="1">
    <source>
        <dbReference type="SAM" id="Phobius"/>
    </source>
</evidence>
<evidence type="ECO:0000313" key="2">
    <source>
        <dbReference type="EMBL" id="BCY24835.1"/>
    </source>
</evidence>
<dbReference type="EMBL" id="AP024747">
    <property type="protein sequence ID" value="BCY24835.1"/>
    <property type="molecule type" value="Genomic_DNA"/>
</dbReference>
<keyword evidence="1" id="KW-0472">Membrane</keyword>
<dbReference type="GeneID" id="92881935"/>
<feature type="transmembrane region" description="Helical" evidence="1">
    <location>
        <begin position="6"/>
        <end position="26"/>
    </location>
</feature>
<evidence type="ECO:0000313" key="3">
    <source>
        <dbReference type="Proteomes" id="UP000825072"/>
    </source>
</evidence>
<protein>
    <submittedName>
        <fullName evidence="2">Uncharacterized protein</fullName>
    </submittedName>
</protein>
<gene>
    <name evidence="2" type="ORF">KB1_08250</name>
</gene>
<proteinExistence type="predicted"/>
<dbReference type="RefSeq" id="WP_002527186.1">
    <property type="nucleotide sequence ID" value="NZ_AP024747.1"/>
</dbReference>
<name>A0AAD1KMY6_9ACTN</name>
<accession>A0AAD1KMY6</accession>
<reference evidence="2" key="1">
    <citation type="submission" date="2021-06" db="EMBL/GenBank/DDBJ databases">
        <title>Genome sequence of Cutibacterium modestum strain KB17-24694.</title>
        <authorList>
            <person name="Dekio I."/>
            <person name="Asahina A."/>
            <person name="Nishida M."/>
        </authorList>
    </citation>
    <scope>NUCLEOTIDE SEQUENCE</scope>
    <source>
        <strain evidence="2">KB17-24694</strain>
    </source>
</reference>